<gene>
    <name evidence="1" type="ORF">HPB49_012178</name>
</gene>
<dbReference type="Proteomes" id="UP000821865">
    <property type="component" value="Chromosome 6"/>
</dbReference>
<organism evidence="1 2">
    <name type="scientific">Dermacentor silvarum</name>
    <name type="common">Tick</name>
    <dbReference type="NCBI Taxonomy" id="543639"/>
    <lineage>
        <taxon>Eukaryota</taxon>
        <taxon>Metazoa</taxon>
        <taxon>Ecdysozoa</taxon>
        <taxon>Arthropoda</taxon>
        <taxon>Chelicerata</taxon>
        <taxon>Arachnida</taxon>
        <taxon>Acari</taxon>
        <taxon>Parasitiformes</taxon>
        <taxon>Ixodida</taxon>
        <taxon>Ixodoidea</taxon>
        <taxon>Ixodidae</taxon>
        <taxon>Rhipicephalinae</taxon>
        <taxon>Dermacentor</taxon>
    </lineage>
</organism>
<proteinExistence type="predicted"/>
<keyword evidence="2" id="KW-1185">Reference proteome</keyword>
<comment type="caution">
    <text evidence="1">The sequence shown here is derived from an EMBL/GenBank/DDBJ whole genome shotgun (WGS) entry which is preliminary data.</text>
</comment>
<name>A0ACB8CL17_DERSI</name>
<sequence>MVRTEDIVAHMRLKKSTSWYTIKRNQRIILLHIVEDEAPWIMYSVTIKADLIIMFHFLKCLTTKLGSILRVPATAESKRELDESLKGVQKWDSQLESTAEK</sequence>
<accession>A0ACB8CL17</accession>
<evidence type="ECO:0000313" key="2">
    <source>
        <dbReference type="Proteomes" id="UP000821865"/>
    </source>
</evidence>
<protein>
    <submittedName>
        <fullName evidence="1">Uncharacterized protein</fullName>
    </submittedName>
</protein>
<dbReference type="EMBL" id="CM023475">
    <property type="protein sequence ID" value="KAH7945542.1"/>
    <property type="molecule type" value="Genomic_DNA"/>
</dbReference>
<evidence type="ECO:0000313" key="1">
    <source>
        <dbReference type="EMBL" id="KAH7945542.1"/>
    </source>
</evidence>
<reference evidence="1" key="1">
    <citation type="submission" date="2020-05" db="EMBL/GenBank/DDBJ databases">
        <title>Large-scale comparative analyses of tick genomes elucidate their genetic diversity and vector capacities.</title>
        <authorList>
            <person name="Jia N."/>
            <person name="Wang J."/>
            <person name="Shi W."/>
            <person name="Du L."/>
            <person name="Sun Y."/>
            <person name="Zhan W."/>
            <person name="Jiang J."/>
            <person name="Wang Q."/>
            <person name="Zhang B."/>
            <person name="Ji P."/>
            <person name="Sakyi L.B."/>
            <person name="Cui X."/>
            <person name="Yuan T."/>
            <person name="Jiang B."/>
            <person name="Yang W."/>
            <person name="Lam T.T.-Y."/>
            <person name="Chang Q."/>
            <person name="Ding S."/>
            <person name="Wang X."/>
            <person name="Zhu J."/>
            <person name="Ruan X."/>
            <person name="Zhao L."/>
            <person name="Wei J."/>
            <person name="Que T."/>
            <person name="Du C."/>
            <person name="Cheng J."/>
            <person name="Dai P."/>
            <person name="Han X."/>
            <person name="Huang E."/>
            <person name="Gao Y."/>
            <person name="Liu J."/>
            <person name="Shao H."/>
            <person name="Ye R."/>
            <person name="Li L."/>
            <person name="Wei W."/>
            <person name="Wang X."/>
            <person name="Wang C."/>
            <person name="Yang T."/>
            <person name="Huo Q."/>
            <person name="Li W."/>
            <person name="Guo W."/>
            <person name="Chen H."/>
            <person name="Zhou L."/>
            <person name="Ni X."/>
            <person name="Tian J."/>
            <person name="Zhou Y."/>
            <person name="Sheng Y."/>
            <person name="Liu T."/>
            <person name="Pan Y."/>
            <person name="Xia L."/>
            <person name="Li J."/>
            <person name="Zhao F."/>
            <person name="Cao W."/>
        </authorList>
    </citation>
    <scope>NUCLEOTIDE SEQUENCE</scope>
    <source>
        <strain evidence="1">Dsil-2018</strain>
    </source>
</reference>